<dbReference type="InterPro" id="IPR037772">
    <property type="entry name" value="C2_Freud"/>
</dbReference>
<comment type="similarity">
    <text evidence="1">Belongs to the CC2D1 family.</text>
</comment>
<dbReference type="RefSeq" id="XP_018116397.1">
    <property type="nucleotide sequence ID" value="XM_018260908.2"/>
</dbReference>
<feature type="compositionally biased region" description="Basic and acidic residues" evidence="5">
    <location>
        <begin position="131"/>
        <end position="142"/>
    </location>
</feature>
<feature type="domain" description="C2" evidence="6">
    <location>
        <begin position="686"/>
        <end position="821"/>
    </location>
</feature>
<dbReference type="InterPro" id="IPR000008">
    <property type="entry name" value="C2_dom"/>
</dbReference>
<dbReference type="FunFam" id="2.60.40.150:FF:000104">
    <property type="entry name" value="coiled-coil and C2 domain-containing protein 1B"/>
    <property type="match status" value="1"/>
</dbReference>
<sequence>MLGRKPGKKTAQAKGRGAAAAKELGLFVDFSPEDMMLGIPDDPDDGDLEAELAALTGVKAASKLKPKGKAPLPMEEIEKMAQDCMKDMTGEDDDDLEEDEELLAELQEVVGEEEEVEQSLPSDTEESELSAPEKQEHTEPEHQVNYLVAEIQHSSQIPAGGMLQVLEQRISNYKEAISNAKLSNESAKARRYERGLKTLESMLSVVRQGRSVIEADIPPPVAYGKPTVSPKPDVPITDTSIQELGDLNVVPMETTEGDTNLETPEDPASKAITNDGGAEEKTHVVSQNDTDSKTLLLLRQREYKLAALKAKQTGDFEKAKEYMKISKKFSVVFEALESGQPVDLSNMPAAPEDHEALVTESKIPAYPTPAPPVSNISNTQGPLAGSLLQALQQRMEKYKSAAQQAKSSGDDRKARMHERIAKQYQDAIRAHKAGRQVNLSELPVPPGFPPLSGMEQTEEERSVEKALEAAQKLAKTAGNDEDDDDDEDECQSKPQGHSKPTQLVKPIVMPAASDSEETSLPIRAQVKIASEEKFPPAVQEQLEFLEHRKKQYRKAALQAKQKNDLEQAKRHMRVAHTLQVSIDHVKSGKLVDISKVPSLPDDEESDFVVVEYEDIKSPQNSEDVYNMLMKLLHEQHEKCICYSKQFTQMGNVAETTRFEKMAEDCKKNCEILQLSQAQGLDPPPYHFEDKTLKIVRVFSELSSTEMLLIIVRGINLPAPSGVAPNDLDAYVKFEFPYPSSEQPQKNKTLVIKNTNSPEYEQSFKLNINRNHRGFKRVIQTKGMKFEIFHKGFFLVRSDKQVGSASVKLDKLETQCEIREIVEVFDGRKPTGGKLEIKVRLRDPLNGQDLQVVTEKWLVMGQVPRKKRRKGNHPSCNDQFLLPG</sequence>
<evidence type="ECO:0000256" key="3">
    <source>
        <dbReference type="ARBA" id="ARBA00068693"/>
    </source>
</evidence>
<evidence type="ECO:0000256" key="1">
    <source>
        <dbReference type="ARBA" id="ARBA00010672"/>
    </source>
</evidence>
<dbReference type="CDD" id="cd08690">
    <property type="entry name" value="C2_Freud-1"/>
    <property type="match status" value="1"/>
</dbReference>
<keyword evidence="7" id="KW-1185">Reference proteome</keyword>
<dbReference type="GO" id="GO:0005634">
    <property type="term" value="C:nucleus"/>
    <property type="evidence" value="ECO:0000318"/>
    <property type="project" value="GO_Central"/>
</dbReference>
<organism evidence="8">
    <name type="scientific">Xenopus laevis</name>
    <name type="common">African clawed frog</name>
    <dbReference type="NCBI Taxonomy" id="8355"/>
    <lineage>
        <taxon>Eukaryota</taxon>
        <taxon>Metazoa</taxon>
        <taxon>Chordata</taxon>
        <taxon>Craniata</taxon>
        <taxon>Vertebrata</taxon>
        <taxon>Euteleostomi</taxon>
        <taxon>Amphibia</taxon>
        <taxon>Batrachia</taxon>
        <taxon>Anura</taxon>
        <taxon>Pipoidea</taxon>
        <taxon>Pipidae</taxon>
        <taxon>Xenopodinae</taxon>
        <taxon>Xenopus</taxon>
        <taxon>Xenopus</taxon>
    </lineage>
</organism>
<evidence type="ECO:0000313" key="8">
    <source>
        <dbReference type="RefSeq" id="XP_018116395.1"/>
    </source>
</evidence>
<dbReference type="InterPro" id="IPR035892">
    <property type="entry name" value="C2_domain_sf"/>
</dbReference>
<dbReference type="SMART" id="SM00239">
    <property type="entry name" value="C2"/>
    <property type="match status" value="1"/>
</dbReference>
<evidence type="ECO:0000313" key="7">
    <source>
        <dbReference type="Proteomes" id="UP000186698"/>
    </source>
</evidence>
<dbReference type="GO" id="GO:0000978">
    <property type="term" value="F:RNA polymerase II cis-regulatory region sequence-specific DNA binding"/>
    <property type="evidence" value="ECO:0000318"/>
    <property type="project" value="GO_Central"/>
</dbReference>
<dbReference type="GO" id="GO:0001227">
    <property type="term" value="F:DNA-binding transcription repressor activity, RNA polymerase II-specific"/>
    <property type="evidence" value="ECO:0007669"/>
    <property type="project" value="InterPro"/>
</dbReference>
<dbReference type="Pfam" id="PF21528">
    <property type="entry name" value="CC2D1A-B_DM14"/>
    <property type="match status" value="4"/>
</dbReference>
<feature type="region of interest" description="Disordered" evidence="5">
    <location>
        <begin position="863"/>
        <end position="883"/>
    </location>
</feature>
<dbReference type="GeneID" id="108715601"/>
<feature type="compositionally biased region" description="Low complexity" evidence="5">
    <location>
        <begin position="468"/>
        <end position="477"/>
    </location>
</feature>
<dbReference type="Pfam" id="PF00168">
    <property type="entry name" value="C2"/>
    <property type="match status" value="1"/>
</dbReference>
<dbReference type="InterPro" id="IPR006608">
    <property type="entry name" value="CC2D1A/B_DM14"/>
</dbReference>
<dbReference type="CTD" id="108715601"/>
<dbReference type="Xenbase" id="XB-GENE-17346149">
    <property type="gene designation" value="cc2d1b.S"/>
</dbReference>
<evidence type="ECO:0000256" key="4">
    <source>
        <dbReference type="SAM" id="Coils"/>
    </source>
</evidence>
<evidence type="ECO:0000313" key="11">
    <source>
        <dbReference type="Xenbase" id="XB-GENE-17346149"/>
    </source>
</evidence>
<dbReference type="AGR" id="Xenbase:XB-GENE-17346149"/>
<evidence type="ECO:0000256" key="5">
    <source>
        <dbReference type="SAM" id="MobiDB-lite"/>
    </source>
</evidence>
<dbReference type="Gene3D" id="2.60.40.150">
    <property type="entry name" value="C2 domain"/>
    <property type="match status" value="1"/>
</dbReference>
<evidence type="ECO:0000313" key="9">
    <source>
        <dbReference type="RefSeq" id="XP_018116396.1"/>
    </source>
</evidence>
<protein>
    <recommendedName>
        <fullName evidence="3">Coiled-coil and C2 domain-containing protein 1B</fullName>
    </recommendedName>
</protein>
<dbReference type="PANTHER" id="PTHR13076">
    <property type="entry name" value="COILED-COIL AND C2 DOMAIN-CONTAINING PROTEIN 1-LIKE"/>
    <property type="match status" value="1"/>
</dbReference>
<evidence type="ECO:0000259" key="6">
    <source>
        <dbReference type="PROSITE" id="PS50004"/>
    </source>
</evidence>
<feature type="region of interest" description="Disordered" evidence="5">
    <location>
        <begin position="106"/>
        <end position="143"/>
    </location>
</feature>
<name>A0A8J0V6Z9_XENLA</name>
<feature type="compositionally biased region" description="Polar residues" evidence="5">
    <location>
        <begin position="492"/>
        <end position="501"/>
    </location>
</feature>
<reference evidence="8 9" key="1">
    <citation type="submission" date="2022-04" db="UniProtKB">
        <authorList>
            <consortium name="RefSeq"/>
        </authorList>
    </citation>
    <scope>IDENTIFICATION</scope>
    <source>
        <strain evidence="8 9">J_2021</strain>
        <tissue evidence="8 9">Erythrocytes</tissue>
    </source>
</reference>
<feature type="compositionally biased region" description="Acidic residues" evidence="5">
    <location>
        <begin position="110"/>
        <end position="128"/>
    </location>
</feature>
<proteinExistence type="inferred from homology"/>
<evidence type="ECO:0000313" key="10">
    <source>
        <dbReference type="RefSeq" id="XP_018116397.1"/>
    </source>
</evidence>
<dbReference type="AlphaFoldDB" id="A0A8J0V6Z9"/>
<dbReference type="SMART" id="SM00685">
    <property type="entry name" value="DM14"/>
    <property type="match status" value="4"/>
</dbReference>
<dbReference type="GO" id="GO:0006357">
    <property type="term" value="P:regulation of transcription by RNA polymerase II"/>
    <property type="evidence" value="ECO:0000318"/>
    <property type="project" value="GO_Central"/>
</dbReference>
<feature type="coiled-coil region" evidence="4">
    <location>
        <begin position="163"/>
        <end position="190"/>
    </location>
</feature>
<dbReference type="KEGG" id="xla:108715601"/>
<dbReference type="OrthoDB" id="19996at2759"/>
<dbReference type="GO" id="GO:0000981">
    <property type="term" value="F:DNA-binding transcription factor activity, RNA polymerase II-specific"/>
    <property type="evidence" value="ECO:0000318"/>
    <property type="project" value="GO_Central"/>
</dbReference>
<dbReference type="RefSeq" id="XP_018116396.1">
    <property type="nucleotide sequence ID" value="XM_018260907.2"/>
</dbReference>
<dbReference type="InterPro" id="IPR039725">
    <property type="entry name" value="CC2D1A/B"/>
</dbReference>
<dbReference type="PROSITE" id="PS50004">
    <property type="entry name" value="C2"/>
    <property type="match status" value="1"/>
</dbReference>
<gene>
    <name evidence="8 9 10 11" type="primary">cc2d1b.S</name>
</gene>
<dbReference type="RefSeq" id="XP_018116395.1">
    <property type="nucleotide sequence ID" value="XM_018260906.2"/>
</dbReference>
<dbReference type="PANTHER" id="PTHR13076:SF5">
    <property type="entry name" value="COILED-COIL AND C2 DOMAIN-CONTAINING PROTEIN 1B"/>
    <property type="match status" value="1"/>
</dbReference>
<dbReference type="SUPFAM" id="SSF49562">
    <property type="entry name" value="C2 domain (Calcium/lipid-binding domain, CaLB)"/>
    <property type="match status" value="1"/>
</dbReference>
<keyword evidence="2 4" id="KW-0175">Coiled coil</keyword>
<feature type="region of interest" description="Disordered" evidence="5">
    <location>
        <begin position="435"/>
        <end position="504"/>
    </location>
</feature>
<feature type="compositionally biased region" description="Acidic residues" evidence="5">
    <location>
        <begin position="479"/>
        <end position="489"/>
    </location>
</feature>
<dbReference type="Proteomes" id="UP000186698">
    <property type="component" value="Chromosome 4S"/>
</dbReference>
<evidence type="ECO:0000256" key="2">
    <source>
        <dbReference type="ARBA" id="ARBA00023054"/>
    </source>
</evidence>
<accession>A0A8J0V6Z9</accession>